<dbReference type="FunFam" id="3.40.50.720:FF:000036">
    <property type="entry name" value="Glutathione-regulated potassium-efflux system protein KefB"/>
    <property type="match status" value="1"/>
</dbReference>
<evidence type="ECO:0000256" key="5">
    <source>
        <dbReference type="ARBA" id="ARBA00022538"/>
    </source>
</evidence>
<dbReference type="AlphaFoldDB" id="A0A8S8XHR5"/>
<dbReference type="Gene3D" id="3.40.50.720">
    <property type="entry name" value="NAD(P)-binding Rossmann-like Domain"/>
    <property type="match status" value="1"/>
</dbReference>
<dbReference type="GO" id="GO:0012505">
    <property type="term" value="C:endomembrane system"/>
    <property type="evidence" value="ECO:0007669"/>
    <property type="project" value="UniProtKB-SubCell"/>
</dbReference>
<keyword evidence="9" id="KW-0406">Ion transport</keyword>
<reference evidence="13" key="1">
    <citation type="submission" date="2021-02" db="EMBL/GenBank/DDBJ databases">
        <title>Genome sequence of Rhodospirillales sp. strain TMPK1 isolated from soil.</title>
        <authorList>
            <person name="Nakai R."/>
            <person name="Kusada H."/>
            <person name="Tamaki H."/>
        </authorList>
    </citation>
    <scope>NUCLEOTIDE SEQUENCE</scope>
    <source>
        <strain evidence="13">TMPK1</strain>
    </source>
</reference>
<dbReference type="Pfam" id="PF02254">
    <property type="entry name" value="TrkA_N"/>
    <property type="match status" value="1"/>
</dbReference>
<evidence type="ECO:0000256" key="6">
    <source>
        <dbReference type="ARBA" id="ARBA00022692"/>
    </source>
</evidence>
<dbReference type="RefSeq" id="WP_420244016.1">
    <property type="nucleotide sequence ID" value="NZ_BOPV01000001.1"/>
</dbReference>
<dbReference type="InterPro" id="IPR004771">
    <property type="entry name" value="K/H_exchanger"/>
</dbReference>
<gene>
    <name evidence="13" type="ORF">TMPK1_30430</name>
</gene>
<feature type="transmembrane region" description="Helical" evidence="11">
    <location>
        <begin position="358"/>
        <end position="376"/>
    </location>
</feature>
<feature type="transmembrane region" description="Helical" evidence="11">
    <location>
        <begin position="83"/>
        <end position="105"/>
    </location>
</feature>
<evidence type="ECO:0000256" key="7">
    <source>
        <dbReference type="ARBA" id="ARBA00022958"/>
    </source>
</evidence>
<name>A0A8S8XHR5_9PROT</name>
<keyword evidence="10 11" id="KW-0472">Membrane</keyword>
<evidence type="ECO:0000313" key="13">
    <source>
        <dbReference type="EMBL" id="GIL40806.1"/>
    </source>
</evidence>
<dbReference type="GO" id="GO:0015297">
    <property type="term" value="F:antiporter activity"/>
    <property type="evidence" value="ECO:0007669"/>
    <property type="project" value="UniProtKB-KW"/>
</dbReference>
<evidence type="ECO:0000313" key="14">
    <source>
        <dbReference type="Proteomes" id="UP000681075"/>
    </source>
</evidence>
<dbReference type="GO" id="GO:1902600">
    <property type="term" value="P:proton transmembrane transport"/>
    <property type="evidence" value="ECO:0007669"/>
    <property type="project" value="InterPro"/>
</dbReference>
<dbReference type="EMBL" id="BOPV01000001">
    <property type="protein sequence ID" value="GIL40806.1"/>
    <property type="molecule type" value="Genomic_DNA"/>
</dbReference>
<dbReference type="Gene3D" id="1.20.1530.20">
    <property type="match status" value="1"/>
</dbReference>
<sequence>MSLLEIVILLTAAIIAVPLAKKLGLGAVLGYLAAGVVVGPRVLGAVANLETIKHISEYGVVLLLFVIGLELKPSRLWVMRQLVFGLGFFQVAATTAVLGFGAWLFGMKPDAAFVVGFGLSLSSTAFVLPMLAERKALSKAYGQASFSILLFQDLAVIPLLVLLPVLAGGAEALPGDGHEMLVEVGIAVGATIAVLVGGRYLTRPLLRVIAGAGYQEVFTAAALLIVIAAASVLSIVGLSASLGAFLAGVLLADSEYRHELEADIEPFKGLFLGLFFMGVGMSANLALLAEKPLIVFWLVLGVMTTKSLVAFIVGRIWHYSSASSRRLGFAIGQAGEFGFVLWALAGGLGMLDAATADMLVLVVTLSMAATPLVFLLEERVLAPRLDIRSKPDFDKIDVDFNPVIIAGFGRVGQIVGRLLRAQRIPFTALDASPDQIDVVRRFGNKVYYGDASRLDLLTAAGAANALVLVLAIDDVEASVRTLDVVRKHFPELRVLARARNRQHAITLMEHGVDPDDVIRETFESSMVLASKTLEGIGTPADRIPRAMAIFREHDVRGLRRQFELAADEATLIQSAKQAAAELEELFAADARDANAGERASGVSASNI</sequence>
<keyword evidence="6 11" id="KW-0812">Transmembrane</keyword>
<feature type="domain" description="RCK N-terminal" evidence="12">
    <location>
        <begin position="400"/>
        <end position="518"/>
    </location>
</feature>
<dbReference type="InterPro" id="IPR006153">
    <property type="entry name" value="Cation/H_exchanger_TM"/>
</dbReference>
<evidence type="ECO:0000256" key="3">
    <source>
        <dbReference type="ARBA" id="ARBA00022448"/>
    </source>
</evidence>
<keyword evidence="3" id="KW-0813">Transport</keyword>
<keyword evidence="14" id="KW-1185">Reference proteome</keyword>
<dbReference type="GO" id="GO:0006813">
    <property type="term" value="P:potassium ion transport"/>
    <property type="evidence" value="ECO:0007669"/>
    <property type="project" value="UniProtKB-KW"/>
</dbReference>
<feature type="transmembrane region" description="Helical" evidence="11">
    <location>
        <begin position="144"/>
        <end position="168"/>
    </location>
</feature>
<comment type="subcellular location">
    <subcellularLocation>
        <location evidence="1">Endomembrane system</location>
        <topology evidence="1">Multi-pass membrane protein</topology>
    </subcellularLocation>
</comment>
<keyword evidence="4" id="KW-0050">Antiport</keyword>
<keyword evidence="8 11" id="KW-1133">Transmembrane helix</keyword>
<feature type="transmembrane region" description="Helical" evidence="11">
    <location>
        <begin position="28"/>
        <end position="49"/>
    </location>
</feature>
<organism evidence="13 14">
    <name type="scientific">Roseiterribacter gracilis</name>
    <dbReference type="NCBI Taxonomy" id="2812848"/>
    <lineage>
        <taxon>Bacteria</taxon>
        <taxon>Pseudomonadati</taxon>
        <taxon>Pseudomonadota</taxon>
        <taxon>Alphaproteobacteria</taxon>
        <taxon>Rhodospirillales</taxon>
        <taxon>Roseiterribacteraceae</taxon>
        <taxon>Roseiterribacter</taxon>
    </lineage>
</organism>
<dbReference type="InterPro" id="IPR038770">
    <property type="entry name" value="Na+/solute_symporter_sf"/>
</dbReference>
<feature type="transmembrane region" description="Helical" evidence="11">
    <location>
        <begin position="6"/>
        <end position="21"/>
    </location>
</feature>
<feature type="transmembrane region" description="Helical" evidence="11">
    <location>
        <begin position="295"/>
        <end position="317"/>
    </location>
</feature>
<dbReference type="Pfam" id="PF00999">
    <property type="entry name" value="Na_H_Exchanger"/>
    <property type="match status" value="1"/>
</dbReference>
<dbReference type="PANTHER" id="PTHR46157:SF4">
    <property type="entry name" value="K(+) EFFLUX ANTIPORTER 3, CHLOROPLASTIC"/>
    <property type="match status" value="1"/>
</dbReference>
<comment type="similarity">
    <text evidence="2">Belongs to the monovalent cation:proton antiporter 2 (CPA2) transporter (TC 2.A.37) family.</text>
</comment>
<dbReference type="NCBIfam" id="TIGR00932">
    <property type="entry name" value="2a37"/>
    <property type="match status" value="1"/>
</dbReference>
<evidence type="ECO:0000256" key="1">
    <source>
        <dbReference type="ARBA" id="ARBA00004127"/>
    </source>
</evidence>
<dbReference type="InterPro" id="IPR003148">
    <property type="entry name" value="RCK_N"/>
</dbReference>
<proteinExistence type="inferred from homology"/>
<comment type="caution">
    <text evidence="13">The sequence shown here is derived from an EMBL/GenBank/DDBJ whole genome shotgun (WGS) entry which is preliminary data.</text>
</comment>
<dbReference type="Proteomes" id="UP000681075">
    <property type="component" value="Unassembled WGS sequence"/>
</dbReference>
<evidence type="ECO:0000256" key="8">
    <source>
        <dbReference type="ARBA" id="ARBA00022989"/>
    </source>
</evidence>
<dbReference type="SUPFAM" id="SSF51735">
    <property type="entry name" value="NAD(P)-binding Rossmann-fold domains"/>
    <property type="match status" value="1"/>
</dbReference>
<feature type="transmembrane region" description="Helical" evidence="11">
    <location>
        <begin position="222"/>
        <end position="250"/>
    </location>
</feature>
<keyword evidence="5" id="KW-0633">Potassium transport</keyword>
<evidence type="ECO:0000259" key="12">
    <source>
        <dbReference type="PROSITE" id="PS51201"/>
    </source>
</evidence>
<dbReference type="PANTHER" id="PTHR46157">
    <property type="entry name" value="K(+) EFFLUX ANTIPORTER 3, CHLOROPLASTIC"/>
    <property type="match status" value="1"/>
</dbReference>
<feature type="transmembrane region" description="Helical" evidence="11">
    <location>
        <begin position="270"/>
        <end position="288"/>
    </location>
</feature>
<evidence type="ECO:0000256" key="4">
    <source>
        <dbReference type="ARBA" id="ARBA00022449"/>
    </source>
</evidence>
<feature type="transmembrane region" description="Helical" evidence="11">
    <location>
        <begin position="111"/>
        <end position="132"/>
    </location>
</feature>
<accession>A0A8S8XHR5</accession>
<evidence type="ECO:0000256" key="10">
    <source>
        <dbReference type="ARBA" id="ARBA00023136"/>
    </source>
</evidence>
<protein>
    <submittedName>
        <fullName evidence="13">Potassium efflux system protein</fullName>
    </submittedName>
</protein>
<dbReference type="PROSITE" id="PS51201">
    <property type="entry name" value="RCK_N"/>
    <property type="match status" value="1"/>
</dbReference>
<evidence type="ECO:0000256" key="9">
    <source>
        <dbReference type="ARBA" id="ARBA00023065"/>
    </source>
</evidence>
<keyword evidence="7" id="KW-0630">Potassium</keyword>
<feature type="transmembrane region" description="Helical" evidence="11">
    <location>
        <begin position="180"/>
        <end position="201"/>
    </location>
</feature>
<evidence type="ECO:0000256" key="11">
    <source>
        <dbReference type="SAM" id="Phobius"/>
    </source>
</evidence>
<evidence type="ECO:0000256" key="2">
    <source>
        <dbReference type="ARBA" id="ARBA00005551"/>
    </source>
</evidence>
<feature type="transmembrane region" description="Helical" evidence="11">
    <location>
        <begin position="329"/>
        <end position="351"/>
    </location>
</feature>
<dbReference type="GO" id="GO:0005886">
    <property type="term" value="C:plasma membrane"/>
    <property type="evidence" value="ECO:0007669"/>
    <property type="project" value="TreeGrafter"/>
</dbReference>
<dbReference type="InterPro" id="IPR036291">
    <property type="entry name" value="NAD(P)-bd_dom_sf"/>
</dbReference>
<dbReference type="GO" id="GO:0008324">
    <property type="term" value="F:monoatomic cation transmembrane transporter activity"/>
    <property type="evidence" value="ECO:0007669"/>
    <property type="project" value="InterPro"/>
</dbReference>